<evidence type="ECO:0000313" key="6">
    <source>
        <dbReference type="EMBL" id="KAJ6247583.1"/>
    </source>
</evidence>
<feature type="region of interest" description="Disordered" evidence="5">
    <location>
        <begin position="796"/>
        <end position="823"/>
    </location>
</feature>
<sequence>MMNEKNPLPDVIKTINKESETTIEIPKKSKILSTKPVTKGSRAKSRKNTEEWLQKSREAELRELKKKQKQMLKMEKSLVKKADKISEKNSDWKFDEENKKKKKKHKKKKKSKHKKKHNEEDQIDRILNTTKKEIKSNLVGMKVTHNVENLEEGESVVLTLTDVPLLNKAGELVQEEKDELESQFLKEKKTFARNRKLRQETKAYDAFKEQSTGKKSSILSQYDDPEKETFVINEEMIENKKLGRKKNIKRLERNLLKKKNMGLSSKLSKARSLRHKGKLLSKLESRKRTILENKTSQGRSLFKQRRIGKNFQKNKKKGFSVQDLLVFSKDQQNNESSGNENGNEKEKDQNHGSRVNINQQKDALNFRNETTKLNKLNSRKNGFNIALQRAQEKSNIYFQERDWEKQDNLKKFQSVKNISQMNTSKINNVLNRINEIRNKKKNNETKIKIEKSENGEDDNEDQDQDDDEDEDGEFFVMNDTTEFINAHEMILNKDDSENDDDDDDDDNDDEDDDDNDETNNDDDKTENEDEFNNSQIKNEKEKRKNIPKIKIEKDNQHLGKEIQMEIIKDEDEKIGEEGEEGEVKEKTETIKKNSDPNQDIWTKIKKKTDPLIGKGLGGVLRLLRNRGELKQNIQKMEEITQDNEEIQQIISKSVNRYSENDDDLSRGNRWRTRDRDRDRDRERKGSRKIQEEEEIRNRINKEIKLNPFKIEYFDSDGEKLDEKGAYKVMARAFHNKPGGWKKQEKIKRQKEQKKRITFSNRYDTPLGSTQIMKNFQKQTNQPYLVIQESRKNIDQDLLKKQLSQTKKNTKKRNRKKKKKNKEK</sequence>
<feature type="region of interest" description="Disordered" evidence="5">
    <location>
        <begin position="332"/>
        <end position="364"/>
    </location>
</feature>
<comment type="subcellular location">
    <subcellularLocation>
        <location evidence="1">Nucleus</location>
    </subcellularLocation>
</comment>
<feature type="region of interest" description="Disordered" evidence="5">
    <location>
        <begin position="738"/>
        <end position="757"/>
    </location>
</feature>
<protein>
    <submittedName>
        <fullName evidence="6">U4/u6.u5 tri-snrnp-associated protein</fullName>
    </submittedName>
</protein>
<feature type="region of interest" description="Disordered" evidence="5">
    <location>
        <begin position="490"/>
        <end position="596"/>
    </location>
</feature>
<feature type="compositionally biased region" description="Basic and acidic residues" evidence="5">
    <location>
        <begin position="72"/>
        <end position="99"/>
    </location>
</feature>
<comment type="similarity">
    <text evidence="2">Belongs to the SNU66/SART1 family.</text>
</comment>
<feature type="compositionally biased region" description="Low complexity" evidence="5">
    <location>
        <begin position="332"/>
        <end position="341"/>
    </location>
</feature>
<feature type="compositionally biased region" description="Basic residues" evidence="5">
    <location>
        <begin position="807"/>
        <end position="823"/>
    </location>
</feature>
<evidence type="ECO:0000256" key="1">
    <source>
        <dbReference type="ARBA" id="ARBA00004123"/>
    </source>
</evidence>
<reference evidence="6" key="1">
    <citation type="submission" date="2022-08" db="EMBL/GenBank/DDBJ databases">
        <title>Novel sulfate-reducing endosymbionts in the free-living metamonad Anaeramoeba.</title>
        <authorList>
            <person name="Jerlstrom-Hultqvist J."/>
            <person name="Cepicka I."/>
            <person name="Gallot-Lavallee L."/>
            <person name="Salas-Leiva D."/>
            <person name="Curtis B.A."/>
            <person name="Zahonova K."/>
            <person name="Pipaliya S."/>
            <person name="Dacks J."/>
            <person name="Roger A.J."/>
        </authorList>
    </citation>
    <scope>NUCLEOTIDE SEQUENCE</scope>
    <source>
        <strain evidence="6">Schooner1</strain>
    </source>
</reference>
<accession>A0ABQ8YSI8</accession>
<keyword evidence="3" id="KW-0539">Nucleus</keyword>
<evidence type="ECO:0000256" key="3">
    <source>
        <dbReference type="ARBA" id="ARBA00023242"/>
    </source>
</evidence>
<dbReference type="Pfam" id="PF03343">
    <property type="entry name" value="SART-1"/>
    <property type="match status" value="1"/>
</dbReference>
<feature type="compositionally biased region" description="Basic residues" evidence="5">
    <location>
        <begin position="100"/>
        <end position="116"/>
    </location>
</feature>
<keyword evidence="4" id="KW-0175">Coiled coil</keyword>
<feature type="region of interest" description="Disordered" evidence="5">
    <location>
        <begin position="656"/>
        <end position="690"/>
    </location>
</feature>
<dbReference type="EMBL" id="JAOAOG010000122">
    <property type="protein sequence ID" value="KAJ6247583.1"/>
    <property type="molecule type" value="Genomic_DNA"/>
</dbReference>
<keyword evidence="7" id="KW-1185">Reference proteome</keyword>
<feature type="compositionally biased region" description="Basic and acidic residues" evidence="5">
    <location>
        <begin position="581"/>
        <end position="594"/>
    </location>
</feature>
<feature type="compositionally biased region" description="Basic and acidic residues" evidence="5">
    <location>
        <begin position="537"/>
        <end position="571"/>
    </location>
</feature>
<evidence type="ECO:0000313" key="7">
    <source>
        <dbReference type="Proteomes" id="UP001150062"/>
    </source>
</evidence>
<evidence type="ECO:0000256" key="5">
    <source>
        <dbReference type="SAM" id="MobiDB-lite"/>
    </source>
</evidence>
<feature type="coiled-coil region" evidence="4">
    <location>
        <begin position="619"/>
        <end position="649"/>
    </location>
</feature>
<dbReference type="PANTHER" id="PTHR14152">
    <property type="entry name" value="SQUAMOUS CELL CARCINOMA ANTIGEN RECOGNISED BY CYTOTOXIC T LYMPHOCYTES"/>
    <property type="match status" value="1"/>
</dbReference>
<feature type="compositionally biased region" description="Basic and acidic residues" evidence="5">
    <location>
        <begin position="47"/>
        <end position="63"/>
    </location>
</feature>
<organism evidence="6 7">
    <name type="scientific">Anaeramoeba flamelloides</name>
    <dbReference type="NCBI Taxonomy" id="1746091"/>
    <lineage>
        <taxon>Eukaryota</taxon>
        <taxon>Metamonada</taxon>
        <taxon>Anaeramoebidae</taxon>
        <taxon>Anaeramoeba</taxon>
    </lineage>
</organism>
<feature type="compositionally biased region" description="Polar residues" evidence="5">
    <location>
        <begin position="352"/>
        <end position="364"/>
    </location>
</feature>
<proteinExistence type="inferred from homology"/>
<feature type="compositionally biased region" description="Acidic residues" evidence="5">
    <location>
        <begin position="455"/>
        <end position="472"/>
    </location>
</feature>
<feature type="region of interest" description="Disordered" evidence="5">
    <location>
        <begin position="27"/>
        <end position="124"/>
    </location>
</feature>
<dbReference type="Proteomes" id="UP001150062">
    <property type="component" value="Unassembled WGS sequence"/>
</dbReference>
<feature type="region of interest" description="Disordered" evidence="5">
    <location>
        <begin position="444"/>
        <end position="472"/>
    </location>
</feature>
<name>A0ABQ8YSI8_9EUKA</name>
<comment type="caution">
    <text evidence="6">The sequence shown here is derived from an EMBL/GenBank/DDBJ whole genome shotgun (WGS) entry which is preliminary data.</text>
</comment>
<evidence type="ECO:0000256" key="4">
    <source>
        <dbReference type="SAM" id="Coils"/>
    </source>
</evidence>
<feature type="compositionally biased region" description="Acidic residues" evidence="5">
    <location>
        <begin position="496"/>
        <end position="531"/>
    </location>
</feature>
<feature type="compositionally biased region" description="Basic and acidic residues" evidence="5">
    <location>
        <begin position="663"/>
        <end position="683"/>
    </location>
</feature>
<feature type="compositionally biased region" description="Basic residues" evidence="5">
    <location>
        <begin position="744"/>
        <end position="756"/>
    </location>
</feature>
<feature type="compositionally biased region" description="Basic and acidic residues" evidence="5">
    <location>
        <begin position="342"/>
        <end position="351"/>
    </location>
</feature>
<dbReference type="InterPro" id="IPR005011">
    <property type="entry name" value="SNU66/SART1"/>
</dbReference>
<dbReference type="PANTHER" id="PTHR14152:SF5">
    <property type="entry name" value="U4_U6.U5 TRI-SNRNP-ASSOCIATED PROTEIN 1"/>
    <property type="match status" value="1"/>
</dbReference>
<evidence type="ECO:0000256" key="2">
    <source>
        <dbReference type="ARBA" id="ARBA00006076"/>
    </source>
</evidence>
<gene>
    <name evidence="6" type="ORF">M0813_18217</name>
</gene>
<feature type="compositionally biased region" description="Basic and acidic residues" evidence="5">
    <location>
        <begin position="444"/>
        <end position="454"/>
    </location>
</feature>